<feature type="domain" description="HTH luxR-type" evidence="5">
    <location>
        <begin position="869"/>
        <end position="933"/>
    </location>
</feature>
<feature type="compositionally biased region" description="Basic and acidic residues" evidence="4">
    <location>
        <begin position="494"/>
        <end position="508"/>
    </location>
</feature>
<keyword evidence="2" id="KW-0238">DNA-binding</keyword>
<keyword evidence="1" id="KW-0805">Transcription regulation</keyword>
<sequence>MGRDEEIGLIRRCLDVRSGPRALLVLGETGTGRSRLLRFAEETAAASGAPVLAARGWGGEEPAPFTSLHRLLLPVLDVPDLFPEDRWPVLRTAFEPGAGAGPQERRALGAVTLAVLTRLARTNPVLVAVDDAEDCDDASLDVLFSVRRQLTSQAVTMLFTARGEAPPPGFPADLPALRLGPLSPAAAARLLDAQPDAPRGRLRLELLRKAEGNPLAVVELNRAKRVGAGPVPAPGALASRLDALPQDTQRALLHASAALREEELPVLMGSLGTDDLTVWTPAEEAGLISIADGRLAFGHPLTRAAAFHRQPAKLRQRAHRDLAAAAGQSPAYRAWHLAAASIGPDEAVASALERVTAVHALHGGDRFAATKALERAARLSRSDEDRARRLAAAMAAASDLGDPEWVRDLYTEFSRVNRDPDLRCVAACAMAGALALLSFQREAFGLLLDTWRHSPPRTAAASFALTALAAAIAHQSGLPEHREELPRLLDRARQVAREAPEARDDRAGRSGPVTPAGLAEPVDRGCVAGLTGPGVPAALEAYVSASIDAHDGSAARRAPVAPPGPLDGPAPLPRLLADASVAYHRDESELCAELYRQASTSQGACGAWGSRVWALANHVDTLIAMGRWPEAQALIDEGRSDAVVHRLTRVGLDLEALEVTLRALRGDSLPDIPFTSPHWRSVNLGENQATRARMLRAGGLHALALGDAQRAFHHFRALFGEDGAPIAPFLPPRSISELAAAAQRAGRREEAARVLGAVRAALGERPTTRMTLLLHHAAALVDEEADPEHHFRLALVNPDADTWPMERAQARLHYAIWLRRRRRPLEARAQLAAVLEVAVRLDARALADAARGELRATGAADVSASVSGAAERMAELTAQQQQIARLAAGGLSNREIGERLFLSPRTVGSHLYNVYPKLGISSRHQLRDLLHDD</sequence>
<evidence type="ECO:0000256" key="1">
    <source>
        <dbReference type="ARBA" id="ARBA00023015"/>
    </source>
</evidence>
<dbReference type="GO" id="GO:0003677">
    <property type="term" value="F:DNA binding"/>
    <property type="evidence" value="ECO:0007669"/>
    <property type="project" value="UniProtKB-KW"/>
</dbReference>
<evidence type="ECO:0000256" key="3">
    <source>
        <dbReference type="ARBA" id="ARBA00023163"/>
    </source>
</evidence>
<name>A0A0B5I7T1_9ACTN</name>
<proteinExistence type="predicted"/>
<feature type="region of interest" description="Disordered" evidence="4">
    <location>
        <begin position="494"/>
        <end position="518"/>
    </location>
</feature>
<dbReference type="PRINTS" id="PR00038">
    <property type="entry name" value="HTHLUXR"/>
</dbReference>
<dbReference type="InterPro" id="IPR000792">
    <property type="entry name" value="Tscrpt_reg_LuxR_C"/>
</dbReference>
<dbReference type="PANTHER" id="PTHR44688:SF16">
    <property type="entry name" value="DNA-BINDING TRANSCRIPTIONAL ACTIVATOR DEVR_DOSR"/>
    <property type="match status" value="1"/>
</dbReference>
<dbReference type="SUPFAM" id="SSF52540">
    <property type="entry name" value="P-loop containing nucleoside triphosphate hydrolases"/>
    <property type="match status" value="1"/>
</dbReference>
<dbReference type="InterPro" id="IPR036388">
    <property type="entry name" value="WH-like_DNA-bd_sf"/>
</dbReference>
<dbReference type="SUPFAM" id="SSF46894">
    <property type="entry name" value="C-terminal effector domain of the bipartite response regulators"/>
    <property type="match status" value="1"/>
</dbReference>
<reference evidence="6 7" key="1">
    <citation type="submission" date="2014-12" db="EMBL/GenBank/DDBJ databases">
        <title>Complete genome sequence of Streptomyces vietnamensis strain GIMV4.0001, a genetic manipulable producer of the benzoisochromanequinone antibiotic granaticin.</title>
        <authorList>
            <person name="Deng M.R."/>
            <person name="Guo J."/>
            <person name="Ma L.Y."/>
            <person name="Feng G.D."/>
            <person name="Mo C.Y."/>
            <person name="Zhu H.H."/>
        </authorList>
    </citation>
    <scope>NUCLEOTIDE SEQUENCE [LARGE SCALE GENOMIC DNA]</scope>
    <source>
        <strain evidence="7">GIMV4.0001</strain>
    </source>
</reference>
<dbReference type="InterPro" id="IPR041664">
    <property type="entry name" value="AAA_16"/>
</dbReference>
<evidence type="ECO:0000256" key="4">
    <source>
        <dbReference type="SAM" id="MobiDB-lite"/>
    </source>
</evidence>
<dbReference type="KEGG" id="svt:SVTN_32425"/>
<dbReference type="InterPro" id="IPR027417">
    <property type="entry name" value="P-loop_NTPase"/>
</dbReference>
<dbReference type="STRING" id="362257.SVTN_32425"/>
<evidence type="ECO:0000313" key="7">
    <source>
        <dbReference type="Proteomes" id="UP000031774"/>
    </source>
</evidence>
<dbReference type="Pfam" id="PF00196">
    <property type="entry name" value="GerE"/>
    <property type="match status" value="1"/>
</dbReference>
<evidence type="ECO:0000313" key="6">
    <source>
        <dbReference type="EMBL" id="AJF70110.1"/>
    </source>
</evidence>
<keyword evidence="7" id="KW-1185">Reference proteome</keyword>
<dbReference type="HOGENOM" id="CLU_006850_4_1_11"/>
<organism evidence="6 7">
    <name type="scientific">Streptomyces vietnamensis</name>
    <dbReference type="NCBI Taxonomy" id="362257"/>
    <lineage>
        <taxon>Bacteria</taxon>
        <taxon>Bacillati</taxon>
        <taxon>Actinomycetota</taxon>
        <taxon>Actinomycetes</taxon>
        <taxon>Kitasatosporales</taxon>
        <taxon>Streptomycetaceae</taxon>
        <taxon>Streptomyces</taxon>
    </lineage>
</organism>
<dbReference type="Gene3D" id="1.10.10.10">
    <property type="entry name" value="Winged helix-like DNA-binding domain superfamily/Winged helix DNA-binding domain"/>
    <property type="match status" value="1"/>
</dbReference>
<dbReference type="Pfam" id="PF13191">
    <property type="entry name" value="AAA_16"/>
    <property type="match status" value="1"/>
</dbReference>
<evidence type="ECO:0000256" key="2">
    <source>
        <dbReference type="ARBA" id="ARBA00023125"/>
    </source>
</evidence>
<evidence type="ECO:0000259" key="5">
    <source>
        <dbReference type="PROSITE" id="PS50043"/>
    </source>
</evidence>
<gene>
    <name evidence="6" type="ORF">SVTN_32425</name>
</gene>
<dbReference type="SMART" id="SM00421">
    <property type="entry name" value="HTH_LUXR"/>
    <property type="match status" value="1"/>
</dbReference>
<dbReference type="PROSITE" id="PS00622">
    <property type="entry name" value="HTH_LUXR_1"/>
    <property type="match status" value="1"/>
</dbReference>
<dbReference type="CDD" id="cd06170">
    <property type="entry name" value="LuxR_C_like"/>
    <property type="match status" value="1"/>
</dbReference>
<dbReference type="InterPro" id="IPR016032">
    <property type="entry name" value="Sig_transdc_resp-reg_C-effctor"/>
</dbReference>
<dbReference type="Proteomes" id="UP000031774">
    <property type="component" value="Chromosome"/>
</dbReference>
<dbReference type="AlphaFoldDB" id="A0A0B5I7T1"/>
<dbReference type="GO" id="GO:0006355">
    <property type="term" value="P:regulation of DNA-templated transcription"/>
    <property type="evidence" value="ECO:0007669"/>
    <property type="project" value="InterPro"/>
</dbReference>
<protein>
    <recommendedName>
        <fullName evidence="5">HTH luxR-type domain-containing protein</fullName>
    </recommendedName>
</protein>
<accession>A0A0B5I7T1</accession>
<keyword evidence="3" id="KW-0804">Transcription</keyword>
<dbReference type="PROSITE" id="PS50043">
    <property type="entry name" value="HTH_LUXR_2"/>
    <property type="match status" value="1"/>
</dbReference>
<dbReference type="EMBL" id="CP010407">
    <property type="protein sequence ID" value="AJF70110.1"/>
    <property type="molecule type" value="Genomic_DNA"/>
</dbReference>
<dbReference type="PANTHER" id="PTHR44688">
    <property type="entry name" value="DNA-BINDING TRANSCRIPTIONAL ACTIVATOR DEVR_DOSR"/>
    <property type="match status" value="1"/>
</dbReference>